<evidence type="ECO:0000256" key="9">
    <source>
        <dbReference type="ARBA" id="ARBA00022741"/>
    </source>
</evidence>
<dbReference type="Pfam" id="PF03199">
    <property type="entry name" value="GSH_synthase"/>
    <property type="match status" value="1"/>
</dbReference>
<keyword evidence="10 15" id="KW-0067">ATP-binding</keyword>
<dbReference type="eggNOG" id="KOG0021">
    <property type="taxonomic scope" value="Eukaryota"/>
</dbReference>
<dbReference type="InterPro" id="IPR037013">
    <property type="entry name" value="GSH-S_sub-bd_sf"/>
</dbReference>
<dbReference type="Proteomes" id="UP000014500">
    <property type="component" value="Unassembled WGS sequence"/>
</dbReference>
<dbReference type="GO" id="GO:0000287">
    <property type="term" value="F:magnesium ion binding"/>
    <property type="evidence" value="ECO:0007669"/>
    <property type="project" value="UniProtKB-UniRule"/>
</dbReference>
<evidence type="ECO:0000313" key="20">
    <source>
        <dbReference type="Proteomes" id="UP000014500"/>
    </source>
</evidence>
<evidence type="ECO:0000256" key="13">
    <source>
        <dbReference type="ARBA" id="ARBA00052123"/>
    </source>
</evidence>
<comment type="catalytic activity">
    <reaction evidence="13">
        <text>gamma-L-glutamyl-(2S)-2-aminobutanoate + glycine + ATP = ophthalmate + ADP + phosphate + H(+)</text>
        <dbReference type="Rhea" id="RHEA:72075"/>
        <dbReference type="ChEBI" id="CHEBI:15378"/>
        <dbReference type="ChEBI" id="CHEBI:30616"/>
        <dbReference type="ChEBI" id="CHEBI:43474"/>
        <dbReference type="ChEBI" id="CHEBI:57305"/>
        <dbReference type="ChEBI" id="CHEBI:189406"/>
        <dbReference type="ChEBI" id="CHEBI:189750"/>
        <dbReference type="ChEBI" id="CHEBI:456216"/>
    </reaction>
    <physiologicalReaction direction="left-to-right" evidence="13">
        <dbReference type="Rhea" id="RHEA:72076"/>
    </physiologicalReaction>
</comment>
<dbReference type="PhylomeDB" id="T1J555"/>
<evidence type="ECO:0000256" key="16">
    <source>
        <dbReference type="PIRSR" id="PIRSR001558-1"/>
    </source>
</evidence>
<comment type="pathway">
    <text evidence="1 15">Sulfur metabolism; glutathione biosynthesis; glutathione from L-cysteine and L-glutamate: step 2/2.</text>
</comment>
<dbReference type="PANTHER" id="PTHR11130:SF0">
    <property type="entry name" value="GLUTATHIONE SYNTHETASE"/>
    <property type="match status" value="1"/>
</dbReference>
<dbReference type="PANTHER" id="PTHR11130">
    <property type="entry name" value="GLUTATHIONE SYNTHETASE"/>
    <property type="match status" value="1"/>
</dbReference>
<dbReference type="SUPFAM" id="SSF56059">
    <property type="entry name" value="Glutathione synthetase ATP-binding domain-like"/>
    <property type="match status" value="1"/>
</dbReference>
<keyword evidence="9 15" id="KW-0547">Nucleotide-binding</keyword>
<accession>T1J555</accession>
<evidence type="ECO:0000256" key="6">
    <source>
        <dbReference type="ARBA" id="ARBA00022598"/>
    </source>
</evidence>
<dbReference type="Gene3D" id="3.30.470.20">
    <property type="entry name" value="ATP-grasp fold, B domain"/>
    <property type="match status" value="1"/>
</dbReference>
<dbReference type="Gene3D" id="3.30.1490.50">
    <property type="match status" value="1"/>
</dbReference>
<dbReference type="Pfam" id="PF03917">
    <property type="entry name" value="GSH_synth_ATP"/>
    <property type="match status" value="1"/>
</dbReference>
<evidence type="ECO:0000256" key="14">
    <source>
        <dbReference type="ARBA" id="ARBA00059746"/>
    </source>
</evidence>
<proteinExistence type="inferred from homology"/>
<evidence type="ECO:0000256" key="3">
    <source>
        <dbReference type="ARBA" id="ARBA00011738"/>
    </source>
</evidence>
<dbReference type="InterPro" id="IPR004887">
    <property type="entry name" value="GSH_synth_subst-bd"/>
</dbReference>
<dbReference type="Gene3D" id="1.10.1080.10">
    <property type="entry name" value="Glutathione Synthetase, Chain A, domain 3"/>
    <property type="match status" value="1"/>
</dbReference>
<feature type="binding site" evidence="17">
    <location>
        <position position="181"/>
    </location>
    <ligand>
        <name>Mg(2+)</name>
        <dbReference type="ChEBI" id="CHEBI:18420"/>
    </ligand>
</feature>
<feature type="binding site" evidence="16">
    <location>
        <position position="496"/>
    </location>
    <ligand>
        <name>ATP</name>
        <dbReference type="ChEBI" id="CHEBI:30616"/>
    </ligand>
</feature>
<dbReference type="OMA" id="FEAHKNM"/>
<dbReference type="STRING" id="126957.T1J555"/>
<keyword evidence="7 15" id="KW-0317">Glutathione biosynthesis</keyword>
<reference evidence="19" key="2">
    <citation type="submission" date="2015-02" db="UniProtKB">
        <authorList>
            <consortium name="EnsemblMetazoa"/>
        </authorList>
    </citation>
    <scope>IDENTIFICATION</scope>
</reference>
<dbReference type="GO" id="GO:0005829">
    <property type="term" value="C:cytosol"/>
    <property type="evidence" value="ECO:0007669"/>
    <property type="project" value="TreeGrafter"/>
</dbReference>
<protein>
    <recommendedName>
        <fullName evidence="5 15">Glutathione synthetase</fullName>
        <shortName evidence="15">GSH-S</shortName>
        <ecNumber evidence="4 15">6.3.2.3</ecNumber>
    </recommendedName>
</protein>
<feature type="binding site" evidence="17">
    <location>
        <position position="183"/>
    </location>
    <ligand>
        <name>Mg(2+)</name>
        <dbReference type="ChEBI" id="CHEBI:18420"/>
    </ligand>
</feature>
<dbReference type="Gene3D" id="3.30.1490.80">
    <property type="match status" value="1"/>
</dbReference>
<keyword evidence="8 15" id="KW-0479">Metal-binding</keyword>
<evidence type="ECO:0000256" key="4">
    <source>
        <dbReference type="ARBA" id="ARBA00012214"/>
    </source>
</evidence>
<evidence type="ECO:0000256" key="10">
    <source>
        <dbReference type="ARBA" id="ARBA00022840"/>
    </source>
</evidence>
<dbReference type="GO" id="GO:0005524">
    <property type="term" value="F:ATP binding"/>
    <property type="evidence" value="ECO:0007669"/>
    <property type="project" value="UniProtKB-UniRule"/>
</dbReference>
<evidence type="ECO:0000313" key="19">
    <source>
        <dbReference type="EnsemblMetazoa" id="SMAR008753-PA"/>
    </source>
</evidence>
<dbReference type="GO" id="GO:0004363">
    <property type="term" value="F:glutathione synthase activity"/>
    <property type="evidence" value="ECO:0007669"/>
    <property type="project" value="UniProtKB-UniRule"/>
</dbReference>
<keyword evidence="11 15" id="KW-0460">Magnesium</keyword>
<dbReference type="Gene3D" id="3.40.50.1760">
    <property type="entry name" value="Glutathione synthase, substrate-binding domain superfamily, eukaryotic"/>
    <property type="match status" value="1"/>
</dbReference>
<feature type="binding site" evidence="16">
    <location>
        <begin position="402"/>
        <end position="411"/>
    </location>
    <ligand>
        <name>ATP</name>
        <dbReference type="ChEBI" id="CHEBI:30616"/>
    </ligand>
</feature>
<feature type="binding site" evidence="16">
    <location>
        <position position="164"/>
    </location>
    <ligand>
        <name>substrate</name>
    </ligand>
</feature>
<evidence type="ECO:0000256" key="17">
    <source>
        <dbReference type="PIRSR" id="PIRSR001558-2"/>
    </source>
</evidence>
<comment type="catalytic activity">
    <reaction evidence="12">
        <text>gamma-L-glutamyl-L-cysteine + glycine + ATP = glutathione + ADP + phosphate + H(+)</text>
        <dbReference type="Rhea" id="RHEA:13557"/>
        <dbReference type="ChEBI" id="CHEBI:15378"/>
        <dbReference type="ChEBI" id="CHEBI:30616"/>
        <dbReference type="ChEBI" id="CHEBI:43474"/>
        <dbReference type="ChEBI" id="CHEBI:57305"/>
        <dbReference type="ChEBI" id="CHEBI:57925"/>
        <dbReference type="ChEBI" id="CHEBI:58173"/>
        <dbReference type="ChEBI" id="CHEBI:456216"/>
        <dbReference type="EC" id="6.3.2.3"/>
    </reaction>
    <physiologicalReaction direction="left-to-right" evidence="12">
        <dbReference type="Rhea" id="RHEA:13558"/>
    </physiologicalReaction>
</comment>
<evidence type="ECO:0000259" key="18">
    <source>
        <dbReference type="Pfam" id="PF03199"/>
    </source>
</evidence>
<feature type="binding site" evidence="16">
    <location>
        <begin position="436"/>
        <end position="439"/>
    </location>
    <ligand>
        <name>ATP</name>
        <dbReference type="ChEBI" id="CHEBI:30616"/>
    </ligand>
</feature>
<keyword evidence="6 15" id="KW-0436">Ligase</keyword>
<evidence type="ECO:0000256" key="12">
    <source>
        <dbReference type="ARBA" id="ARBA00048871"/>
    </source>
</evidence>
<dbReference type="PIRSF" id="PIRSF001558">
    <property type="entry name" value="GSHase"/>
    <property type="match status" value="1"/>
</dbReference>
<feature type="domain" description="Glutathione synthase substrate-binding" evidence="18">
    <location>
        <begin position="242"/>
        <end position="341"/>
    </location>
</feature>
<evidence type="ECO:0000256" key="2">
    <source>
        <dbReference type="ARBA" id="ARBA00010385"/>
    </source>
</evidence>
<evidence type="ECO:0000256" key="7">
    <source>
        <dbReference type="ARBA" id="ARBA00022684"/>
    </source>
</evidence>
<dbReference type="EnsemblMetazoa" id="SMAR008753-RA">
    <property type="protein sequence ID" value="SMAR008753-PA"/>
    <property type="gene ID" value="SMAR008753"/>
</dbReference>
<evidence type="ECO:0000256" key="11">
    <source>
        <dbReference type="ARBA" id="ARBA00022842"/>
    </source>
</evidence>
<feature type="binding site" evidence="16">
    <location>
        <position position="181"/>
    </location>
    <ligand>
        <name>ATP</name>
        <dbReference type="ChEBI" id="CHEBI:30616"/>
    </ligand>
</feature>
<feature type="binding site" evidence="16">
    <location>
        <position position="463"/>
    </location>
    <ligand>
        <name>ATP</name>
        <dbReference type="ChEBI" id="CHEBI:30616"/>
    </ligand>
</feature>
<evidence type="ECO:0000256" key="15">
    <source>
        <dbReference type="PIRNR" id="PIRNR001558"/>
    </source>
</evidence>
<dbReference type="EC" id="6.3.2.3" evidence="4 15"/>
<dbReference type="InterPro" id="IPR014042">
    <property type="entry name" value="Glutathione_synthase_a-hlx"/>
</dbReference>
<organism evidence="19 20">
    <name type="scientific">Strigamia maritima</name>
    <name type="common">European centipede</name>
    <name type="synonym">Geophilus maritimus</name>
    <dbReference type="NCBI Taxonomy" id="126957"/>
    <lineage>
        <taxon>Eukaryota</taxon>
        <taxon>Metazoa</taxon>
        <taxon>Ecdysozoa</taxon>
        <taxon>Arthropoda</taxon>
        <taxon>Myriapoda</taxon>
        <taxon>Chilopoda</taxon>
        <taxon>Pleurostigmophora</taxon>
        <taxon>Geophilomorpha</taxon>
        <taxon>Linotaeniidae</taxon>
        <taxon>Strigamia</taxon>
    </lineage>
</organism>
<feature type="binding site" evidence="16">
    <location>
        <position position="257"/>
    </location>
    <ligand>
        <name>substrate</name>
    </ligand>
</feature>
<feature type="binding site" evidence="16">
    <location>
        <position position="344"/>
    </location>
    <ligand>
        <name>ATP</name>
        <dbReference type="ChEBI" id="CHEBI:30616"/>
    </ligand>
</feature>
<comment type="subunit">
    <text evidence="3">Homodimer.</text>
</comment>
<evidence type="ECO:0000256" key="8">
    <source>
        <dbReference type="ARBA" id="ARBA00022723"/>
    </source>
</evidence>
<comment type="similarity">
    <text evidence="2 15">Belongs to the eukaryotic GSH synthase family.</text>
</comment>
<feature type="binding site" evidence="16">
    <location>
        <position position="413"/>
    </location>
    <ligand>
        <name>ATP</name>
        <dbReference type="ChEBI" id="CHEBI:30616"/>
    </ligand>
</feature>
<dbReference type="AlphaFoldDB" id="T1J555"/>
<keyword evidence="20" id="KW-1185">Reference proteome</keyword>
<dbReference type="InterPro" id="IPR005615">
    <property type="entry name" value="Glutathione_synthase"/>
</dbReference>
<reference evidence="20" key="1">
    <citation type="submission" date="2011-05" db="EMBL/GenBank/DDBJ databases">
        <authorList>
            <person name="Richards S.R."/>
            <person name="Qu J."/>
            <person name="Jiang H."/>
            <person name="Jhangiani S.N."/>
            <person name="Agravi P."/>
            <person name="Goodspeed R."/>
            <person name="Gross S."/>
            <person name="Mandapat C."/>
            <person name="Jackson L."/>
            <person name="Mathew T."/>
            <person name="Pu L."/>
            <person name="Thornton R."/>
            <person name="Saada N."/>
            <person name="Wilczek-Boney K.B."/>
            <person name="Lee S."/>
            <person name="Kovar C."/>
            <person name="Wu Y."/>
            <person name="Scherer S.E."/>
            <person name="Worley K.C."/>
            <person name="Muzny D.M."/>
            <person name="Gibbs R."/>
        </authorList>
    </citation>
    <scope>NUCLEOTIDE SEQUENCE</scope>
    <source>
        <strain evidence="20">Brora</strain>
    </source>
</reference>
<evidence type="ECO:0000256" key="5">
    <source>
        <dbReference type="ARBA" id="ARBA00020821"/>
    </source>
</evidence>
<dbReference type="HOGENOM" id="CLU_025152_2_1_1"/>
<dbReference type="InterPro" id="IPR014709">
    <property type="entry name" value="Glutathione_synthase_C_euk"/>
</dbReference>
<dbReference type="FunFam" id="3.40.50.1760:FF:000001">
    <property type="entry name" value="Glutathione synthetase"/>
    <property type="match status" value="1"/>
</dbReference>
<dbReference type="GO" id="GO:0043295">
    <property type="term" value="F:glutathione binding"/>
    <property type="evidence" value="ECO:0007669"/>
    <property type="project" value="UniProtKB-UniRule"/>
</dbReference>
<comment type="function">
    <text evidence="14">Catalyzes the production of glutathione from gamma-glutamylcysteine and glycine in an ATP-dependent manner. Glutathione (gamma-glutamylcysteinylglycine, GSH) is the most abundant intracellular thiol in living aerobic cells and is required for numerous processes including the protection of cells against oxidative damage, amino acid transport, the detoxification of foreign compounds, the maintenance of protein sulfhydryl groups in a reduced state and acts as a cofactor for a number of enzymes. Participates in ophthalmate biosynthesis in hepatocytes.</text>
</comment>
<sequence length="512" mass="58201">MQFRYTLKNLCKCGSKVCNWRTCTKISTQNQSCIHNIHNCVMEPCIPLPLKDDVLTELTQKAKDWALLHGIGMRSSKDINKDTIQLAPFVLLPSTFSKKEFDKAKVAQVLMNEIIHKAAHSYNFLKQCLSGTVEVDPFTAELFRIYETVRREGLAQSLSLGLIRSDYMLDTINESCLKQVEINTIAAGFGWMGPISSKLHRYVLHELGIPDIENHIPRNNALRGLSEAINFAWKLYGSPNAVLLVIVEEQTYNLCDQRMLEFDVRELNNAIRVIRRTFRNIASNGKLKDKRLFIDEMEVAVAYYRTGYSPDDYKSYQAWDARMLIERSKAIKCPSIQYHLAGTKKVQQELNRKGVLESFLSNSEHIDRVRSLFTGLYSLDMNEEGDEIIKMAIDNPSKYVLKPQREGGGNNFYDKDVRIMLRKMETSEERNAYILMDLISPPAVLNYIIAPGSPPELCKVVGELGVFGATIGSDKEIFYNEEVGHLLRTKRFNIREGGVVAGFAALDSVFLV</sequence>
<dbReference type="EMBL" id="JH431850">
    <property type="status" value="NOT_ANNOTATED_CDS"/>
    <property type="molecule type" value="Genomic_DNA"/>
</dbReference>
<feature type="binding site" evidence="16">
    <location>
        <position position="488"/>
    </location>
    <ligand>
        <name>substrate</name>
    </ligand>
</feature>
<dbReference type="NCBIfam" id="TIGR01986">
    <property type="entry name" value="glut_syn_euk"/>
    <property type="match status" value="1"/>
</dbReference>
<feature type="binding site" evidence="16">
    <location>
        <position position="490"/>
    </location>
    <ligand>
        <name>ATP</name>
        <dbReference type="ChEBI" id="CHEBI:30616"/>
    </ligand>
</feature>
<dbReference type="InterPro" id="IPR016185">
    <property type="entry name" value="PreATP-grasp_dom_sf"/>
</dbReference>
<dbReference type="SUPFAM" id="SSF52440">
    <property type="entry name" value="PreATP-grasp domain"/>
    <property type="match status" value="1"/>
</dbReference>
<evidence type="ECO:0000256" key="1">
    <source>
        <dbReference type="ARBA" id="ARBA00004965"/>
    </source>
</evidence>
<feature type="binding site" evidence="17">
    <location>
        <position position="406"/>
    </location>
    <ligand>
        <name>Mg(2+)</name>
        <dbReference type="ChEBI" id="CHEBI:18420"/>
    </ligand>
</feature>
<name>T1J555_STRMM</name>
<dbReference type="FunFam" id="3.30.1490.50:FF:000001">
    <property type="entry name" value="Glutathione synthetase"/>
    <property type="match status" value="1"/>
</dbReference>
<comment type="cofactor">
    <cofactor evidence="15 17">
        <name>Mg(2+)</name>
        <dbReference type="ChEBI" id="CHEBI:18420"/>
    </cofactor>
    <text evidence="15 17">Binds 1 Mg(2+) ion per subunit.</text>
</comment>
<dbReference type="InterPro" id="IPR014049">
    <property type="entry name" value="Glutathione_synthase_N_euk"/>
</dbReference>
<dbReference type="UniPathway" id="UPA00142">
    <property type="reaction ID" value="UER00210"/>
</dbReference>